<evidence type="ECO:0000313" key="6">
    <source>
        <dbReference type="EMBL" id="PFG28526.1"/>
    </source>
</evidence>
<name>A0A2A9DQ90_9CORY</name>
<dbReference type="GO" id="GO:0008897">
    <property type="term" value="F:holo-[acyl-carrier-protein] synthase activity"/>
    <property type="evidence" value="ECO:0007669"/>
    <property type="project" value="InterPro"/>
</dbReference>
<dbReference type="InterPro" id="IPR008278">
    <property type="entry name" value="4-PPantetheinyl_Trfase_dom"/>
</dbReference>
<keyword evidence="3" id="KW-0479">Metal-binding</keyword>
<feature type="binding site" evidence="2">
    <location>
        <position position="161"/>
    </location>
    <ligand>
        <name>CoA</name>
        <dbReference type="ChEBI" id="CHEBI:57287"/>
    </ligand>
</feature>
<dbReference type="InterPro" id="IPR041354">
    <property type="entry name" value="4PPT_N"/>
</dbReference>
<dbReference type="OrthoDB" id="8210607at2"/>
<evidence type="ECO:0000259" key="4">
    <source>
        <dbReference type="Pfam" id="PF01648"/>
    </source>
</evidence>
<evidence type="ECO:0000313" key="7">
    <source>
        <dbReference type="Proteomes" id="UP000221653"/>
    </source>
</evidence>
<feature type="binding site" evidence="2">
    <location>
        <position position="175"/>
    </location>
    <ligand>
        <name>CoA</name>
        <dbReference type="ChEBI" id="CHEBI:57287"/>
    </ligand>
</feature>
<dbReference type="EMBL" id="PDJF01000001">
    <property type="protein sequence ID" value="PFG28526.1"/>
    <property type="molecule type" value="Genomic_DNA"/>
</dbReference>
<dbReference type="InterPro" id="IPR003542">
    <property type="entry name" value="Enbac_synth_compD-like"/>
</dbReference>
<evidence type="ECO:0000256" key="2">
    <source>
        <dbReference type="PIRSR" id="PIRSR603542-1"/>
    </source>
</evidence>
<feature type="domain" description="4'-phosphopantetheinyl transferase" evidence="4">
    <location>
        <begin position="113"/>
        <end position="212"/>
    </location>
</feature>
<dbReference type="PANTHER" id="PTHR38096:SF1">
    <property type="entry name" value="ENTEROBACTIN SYNTHASE COMPONENT D"/>
    <property type="match status" value="1"/>
</dbReference>
<feature type="binding site" evidence="3">
    <location>
        <position position="117"/>
    </location>
    <ligand>
        <name>Mg(2+)</name>
        <dbReference type="ChEBI" id="CHEBI:18420"/>
    </ligand>
</feature>
<feature type="binding site" evidence="2">
    <location>
        <position position="50"/>
    </location>
    <ligand>
        <name>CoA</name>
        <dbReference type="ChEBI" id="CHEBI:57287"/>
    </ligand>
</feature>
<dbReference type="GO" id="GO:0005886">
    <property type="term" value="C:plasma membrane"/>
    <property type="evidence" value="ECO:0007669"/>
    <property type="project" value="TreeGrafter"/>
</dbReference>
<feature type="binding site" evidence="3">
    <location>
        <position position="119"/>
    </location>
    <ligand>
        <name>Mg(2+)</name>
        <dbReference type="ChEBI" id="CHEBI:18420"/>
    </ligand>
</feature>
<dbReference type="Pfam" id="PF01648">
    <property type="entry name" value="ACPS"/>
    <property type="match status" value="1"/>
</dbReference>
<feature type="binding site" evidence="2">
    <location>
        <position position="117"/>
    </location>
    <ligand>
        <name>CoA</name>
        <dbReference type="ChEBI" id="CHEBI:57287"/>
    </ligand>
</feature>
<dbReference type="PRINTS" id="PR01399">
    <property type="entry name" value="ENTSNTHTASED"/>
</dbReference>
<keyword evidence="3" id="KW-0460">Magnesium</keyword>
<dbReference type="RefSeq" id="WP_098389154.1">
    <property type="nucleotide sequence ID" value="NZ_LS483464.1"/>
</dbReference>
<evidence type="ECO:0000259" key="5">
    <source>
        <dbReference type="Pfam" id="PF17837"/>
    </source>
</evidence>
<feature type="binding site" evidence="2">
    <location>
        <position position="58"/>
    </location>
    <ligand>
        <name>CoA</name>
        <dbReference type="ChEBI" id="CHEBI:57287"/>
    </ligand>
</feature>
<dbReference type="Proteomes" id="UP000221653">
    <property type="component" value="Unassembled WGS sequence"/>
</dbReference>
<organism evidence="6 7">
    <name type="scientific">Corynebacterium renale</name>
    <dbReference type="NCBI Taxonomy" id="1724"/>
    <lineage>
        <taxon>Bacteria</taxon>
        <taxon>Bacillati</taxon>
        <taxon>Actinomycetota</taxon>
        <taxon>Actinomycetes</taxon>
        <taxon>Mycobacteriales</taxon>
        <taxon>Corynebacteriaceae</taxon>
        <taxon>Corynebacterium</taxon>
    </lineage>
</organism>
<dbReference type="InterPro" id="IPR037143">
    <property type="entry name" value="4-PPantetheinyl_Trfase_dom_sf"/>
</dbReference>
<reference evidence="6 7" key="1">
    <citation type="submission" date="2017-10" db="EMBL/GenBank/DDBJ databases">
        <title>Sequencing the genomes of 1000 actinobacteria strains.</title>
        <authorList>
            <person name="Klenk H.-P."/>
        </authorList>
    </citation>
    <scope>NUCLEOTIDE SEQUENCE [LARGE SCALE GENOMIC DNA]</scope>
    <source>
        <strain evidence="6 7">DSM 20688</strain>
    </source>
</reference>
<dbReference type="PANTHER" id="PTHR38096">
    <property type="entry name" value="ENTEROBACTIN SYNTHASE COMPONENT D"/>
    <property type="match status" value="1"/>
</dbReference>
<keyword evidence="1 6" id="KW-0808">Transferase</keyword>
<feature type="binding site" evidence="2">
    <location>
        <position position="165"/>
    </location>
    <ligand>
        <name>CoA</name>
        <dbReference type="ChEBI" id="CHEBI:57287"/>
    </ligand>
</feature>
<evidence type="ECO:0000256" key="3">
    <source>
        <dbReference type="PIRSR" id="PIRSR603542-2"/>
    </source>
</evidence>
<evidence type="ECO:0000256" key="1">
    <source>
        <dbReference type="ARBA" id="ARBA00022679"/>
    </source>
</evidence>
<protein>
    <submittedName>
        <fullName evidence="6">4'-phosphopantetheinyl transferase EntD</fullName>
    </submittedName>
</protein>
<dbReference type="STRING" id="1724.GCA_001044175_01052"/>
<keyword evidence="7" id="KW-1185">Reference proteome</keyword>
<sequence>MLPKRLFPESSAYCYVRTLKDAKHDQLNLENYDGLHPLERTLVAHSVDARKAEFGDARWCAHQALAELGYSEETPILRGTRGMPLWPDGFAGSMTHTNGLRAAVVVPTSHIRSIGLDAEPDQELPEEIIDIVARPGEQRQFEQLRQHGIAHPDRLLFCSKEALYKAWFPITERWLDFHQAEIDIRADGTLVAYLLVRPTPVPLVVGRWASVEGYLIVTATIERVSSYRYLNV</sequence>
<dbReference type="AlphaFoldDB" id="A0A2A9DQ90"/>
<comment type="cofactor">
    <cofactor evidence="3">
        <name>Mg(2+)</name>
        <dbReference type="ChEBI" id="CHEBI:18420"/>
    </cofactor>
</comment>
<comment type="caution">
    <text evidence="6">The sequence shown here is derived from an EMBL/GenBank/DDBJ whole genome shotgun (WGS) entry which is preliminary data.</text>
</comment>
<proteinExistence type="predicted"/>
<feature type="domain" description="4'-phosphopantetheinyl transferase N-terminal" evidence="5">
    <location>
        <begin position="39"/>
        <end position="105"/>
    </location>
</feature>
<gene>
    <name evidence="6" type="ORF">ATK06_1637</name>
</gene>
<feature type="binding site" evidence="2">
    <location>
        <begin position="95"/>
        <end position="96"/>
    </location>
    <ligand>
        <name>CoA</name>
        <dbReference type="ChEBI" id="CHEBI:57287"/>
    </ligand>
</feature>
<dbReference type="GO" id="GO:0009366">
    <property type="term" value="C:enterobactin synthetase complex"/>
    <property type="evidence" value="ECO:0007669"/>
    <property type="project" value="InterPro"/>
</dbReference>
<dbReference type="GO" id="GO:0000287">
    <property type="term" value="F:magnesium ion binding"/>
    <property type="evidence" value="ECO:0007669"/>
    <property type="project" value="InterPro"/>
</dbReference>
<dbReference type="SUPFAM" id="SSF56214">
    <property type="entry name" value="4'-phosphopantetheinyl transferase"/>
    <property type="match status" value="1"/>
</dbReference>
<dbReference type="Pfam" id="PF17837">
    <property type="entry name" value="4PPT_N"/>
    <property type="match status" value="1"/>
</dbReference>
<accession>A0A2A9DQ90</accession>
<dbReference type="GO" id="GO:0009239">
    <property type="term" value="P:enterobactin biosynthetic process"/>
    <property type="evidence" value="ECO:0007669"/>
    <property type="project" value="InterPro"/>
</dbReference>
<feature type="binding site" evidence="3">
    <location>
        <position position="118"/>
    </location>
    <ligand>
        <name>Mg(2+)</name>
        <dbReference type="ChEBI" id="CHEBI:18420"/>
    </ligand>
</feature>